<sequence length="492" mass="53911">MILTGIAFQVYSGYIGYFQHHGVPWHDRTWGQFFETFEQFLAFSWPVITVTDARTGRAHIVTRMNSITSFLKMIKMRFGEALPQVDNILLVKPLETSQRHLRHVNDWPTYKKLHSALPAVALAALKTRVRGGDPNAIRELWATRDKTFLAIDFECLERHDRSYTEWGYAAIRSSHLQAVGAWPPVPSTNYRKGHYIVAEYAGKMNKTSPSLSWQYAFGESQVIPKAKMPRIIQSVLSGLVSPDSDTVANNVVLVGHGVQALMQRLEDMKIKLPNNILVLDIAYFERTLFVTGERGSMVDRKSGRARVPESLLSLGSLLHSFGIGLPCVLHNAGNDAFMSLVTFQRMVGMGGAVPVGVHAAAAKGTGTGEGKGKGEVPNGNGGQGHVKRAATIAARFFRPLGDRVPQTHVSHLSADGVDEMGINVNTTGKRASVLSTWTSPLLLPTDKRAKRASQGSLGGSSGKWLSPPTTLPGQRRHSAMILRSVNEGEKGE</sequence>
<dbReference type="EMBL" id="JAGFBS010000002">
    <property type="protein sequence ID" value="KAG6380540.1"/>
    <property type="molecule type" value="Genomic_DNA"/>
</dbReference>
<dbReference type="GO" id="GO:0005634">
    <property type="term" value="C:nucleus"/>
    <property type="evidence" value="ECO:0007669"/>
    <property type="project" value="TreeGrafter"/>
</dbReference>
<dbReference type="OrthoDB" id="5953249at2759"/>
<reference evidence="3" key="1">
    <citation type="submission" date="2021-03" db="EMBL/GenBank/DDBJ databases">
        <title>Evolutionary innovations through gain and loss of genes in the ectomycorrhizal Boletales.</title>
        <authorList>
            <person name="Wu G."/>
            <person name="Miyauchi S."/>
            <person name="Morin E."/>
            <person name="Yang Z.-L."/>
            <person name="Xu J."/>
            <person name="Martin F.M."/>
        </authorList>
    </citation>
    <scope>NUCLEOTIDE SEQUENCE</scope>
    <source>
        <strain evidence="3">BR01</strain>
    </source>
</reference>
<dbReference type="InterPro" id="IPR040151">
    <property type="entry name" value="Gfd2/YDR514C-like"/>
</dbReference>
<feature type="region of interest" description="Disordered" evidence="1">
    <location>
        <begin position="445"/>
        <end position="492"/>
    </location>
</feature>
<feature type="region of interest" description="Disordered" evidence="1">
    <location>
        <begin position="364"/>
        <end position="385"/>
    </location>
</feature>
<dbReference type="InterPro" id="IPR048519">
    <property type="entry name" value="Gfd2/YDR514C-like_C"/>
</dbReference>
<evidence type="ECO:0000256" key="1">
    <source>
        <dbReference type="SAM" id="MobiDB-lite"/>
    </source>
</evidence>
<dbReference type="AlphaFoldDB" id="A0A8I3AFJ8"/>
<dbReference type="Pfam" id="PF21762">
    <property type="entry name" value="DEDDh_C"/>
    <property type="match status" value="1"/>
</dbReference>
<dbReference type="PANTHER" id="PTHR28083:SF1">
    <property type="entry name" value="GOOD FOR FULL DBP5 ACTIVITY PROTEIN 2"/>
    <property type="match status" value="1"/>
</dbReference>
<comment type="caution">
    <text evidence="3">The sequence shown here is derived from an EMBL/GenBank/DDBJ whole genome shotgun (WGS) entry which is preliminary data.</text>
</comment>
<evidence type="ECO:0000259" key="2">
    <source>
        <dbReference type="Pfam" id="PF21762"/>
    </source>
</evidence>
<gene>
    <name evidence="3" type="ORF">JVT61DRAFT_4899</name>
</gene>
<accession>A0A8I3AFJ8</accession>
<proteinExistence type="predicted"/>
<dbReference type="Proteomes" id="UP000683000">
    <property type="component" value="Unassembled WGS sequence"/>
</dbReference>
<evidence type="ECO:0000313" key="3">
    <source>
        <dbReference type="EMBL" id="KAG6380540.1"/>
    </source>
</evidence>
<evidence type="ECO:0000313" key="4">
    <source>
        <dbReference type="Proteomes" id="UP000683000"/>
    </source>
</evidence>
<feature type="domain" description="Gfd2/YDR514C-like C-terminal" evidence="2">
    <location>
        <begin position="147"/>
        <end position="346"/>
    </location>
</feature>
<dbReference type="PANTHER" id="PTHR28083">
    <property type="entry name" value="GOOD FOR FULL DBP5 ACTIVITY PROTEIN 2"/>
    <property type="match status" value="1"/>
</dbReference>
<protein>
    <recommendedName>
        <fullName evidence="2">Gfd2/YDR514C-like C-terminal domain-containing protein</fullName>
    </recommendedName>
</protein>
<organism evidence="3 4">
    <name type="scientific">Boletus reticuloceps</name>
    <dbReference type="NCBI Taxonomy" id="495285"/>
    <lineage>
        <taxon>Eukaryota</taxon>
        <taxon>Fungi</taxon>
        <taxon>Dikarya</taxon>
        <taxon>Basidiomycota</taxon>
        <taxon>Agaricomycotina</taxon>
        <taxon>Agaricomycetes</taxon>
        <taxon>Agaricomycetidae</taxon>
        <taxon>Boletales</taxon>
        <taxon>Boletineae</taxon>
        <taxon>Boletaceae</taxon>
        <taxon>Boletoideae</taxon>
        <taxon>Boletus</taxon>
    </lineage>
</organism>
<keyword evidence="4" id="KW-1185">Reference proteome</keyword>
<name>A0A8I3AFJ8_9AGAM</name>